<dbReference type="OrthoDB" id="7861438at2"/>
<proteinExistence type="predicted"/>
<keyword evidence="1" id="KW-0472">Membrane</keyword>
<comment type="caution">
    <text evidence="2">The sequence shown here is derived from an EMBL/GenBank/DDBJ whole genome shotgun (WGS) entry which is preliminary data.</text>
</comment>
<accession>A0A429YLY5</accession>
<feature type="transmembrane region" description="Helical" evidence="1">
    <location>
        <begin position="38"/>
        <end position="56"/>
    </location>
</feature>
<reference evidence="2 3" key="1">
    <citation type="submission" date="2018-12" db="EMBL/GenBank/DDBJ databases">
        <title>Mesorhizobium carbonis sp. nov., isolated from coal mine water.</title>
        <authorList>
            <person name="Xin W."/>
            <person name="Xu Z."/>
            <person name="Xiang F."/>
            <person name="Zhang J."/>
            <person name="Xi L."/>
            <person name="Liu J."/>
        </authorList>
    </citation>
    <scope>NUCLEOTIDE SEQUENCE [LARGE SCALE GENOMIC DNA]</scope>
    <source>
        <strain evidence="2 3">B2.3</strain>
    </source>
</reference>
<name>A0A429YLY5_9HYPH</name>
<evidence type="ECO:0000313" key="2">
    <source>
        <dbReference type="EMBL" id="RST82466.1"/>
    </source>
</evidence>
<dbReference type="Proteomes" id="UP000278398">
    <property type="component" value="Unassembled WGS sequence"/>
</dbReference>
<feature type="transmembrane region" description="Helical" evidence="1">
    <location>
        <begin position="101"/>
        <end position="120"/>
    </location>
</feature>
<keyword evidence="1" id="KW-1133">Transmembrane helix</keyword>
<keyword evidence="1" id="KW-0812">Transmembrane</keyword>
<sequence length="123" mass="13564">MDQIRRLAGFSVLRASGFSGIAILMVMMGTAHDAALCLRFGAGGFFALSLAMATYARFYHRRGRVEETEVWIMLPEADRPTKPVARTLIVAAMREQLAQKALWWLFAALGLWTASAVVAMTRG</sequence>
<evidence type="ECO:0000256" key="1">
    <source>
        <dbReference type="SAM" id="Phobius"/>
    </source>
</evidence>
<dbReference type="AlphaFoldDB" id="A0A429YLY5"/>
<dbReference type="RefSeq" id="WP_126702373.1">
    <property type="nucleotide sequence ID" value="NZ_RWKW01000115.1"/>
</dbReference>
<dbReference type="EMBL" id="RWKW01000115">
    <property type="protein sequence ID" value="RST82466.1"/>
    <property type="molecule type" value="Genomic_DNA"/>
</dbReference>
<protein>
    <submittedName>
        <fullName evidence="2">Uncharacterized protein</fullName>
    </submittedName>
</protein>
<keyword evidence="3" id="KW-1185">Reference proteome</keyword>
<feature type="transmembrane region" description="Helical" evidence="1">
    <location>
        <begin position="12"/>
        <end position="32"/>
    </location>
</feature>
<organism evidence="2 3">
    <name type="scientific">Aquibium carbonis</name>
    <dbReference type="NCBI Taxonomy" id="2495581"/>
    <lineage>
        <taxon>Bacteria</taxon>
        <taxon>Pseudomonadati</taxon>
        <taxon>Pseudomonadota</taxon>
        <taxon>Alphaproteobacteria</taxon>
        <taxon>Hyphomicrobiales</taxon>
        <taxon>Phyllobacteriaceae</taxon>
        <taxon>Aquibium</taxon>
    </lineage>
</organism>
<evidence type="ECO:0000313" key="3">
    <source>
        <dbReference type="Proteomes" id="UP000278398"/>
    </source>
</evidence>
<gene>
    <name evidence="2" type="ORF">EJC49_23535</name>
</gene>